<dbReference type="Proteomes" id="UP000263900">
    <property type="component" value="Chromosome"/>
</dbReference>
<keyword evidence="9" id="KW-1185">Reference proteome</keyword>
<evidence type="ECO:0000259" key="6">
    <source>
        <dbReference type="Pfam" id="PF07980"/>
    </source>
</evidence>
<evidence type="ECO:0000256" key="4">
    <source>
        <dbReference type="ARBA" id="ARBA00023136"/>
    </source>
</evidence>
<reference evidence="8 9" key="1">
    <citation type="submission" date="2018-09" db="EMBL/GenBank/DDBJ databases">
        <title>Genome sequencing of strain 6GH32-13.</title>
        <authorList>
            <person name="Weon H.-Y."/>
            <person name="Heo J."/>
            <person name="Kwon S.-W."/>
        </authorList>
    </citation>
    <scope>NUCLEOTIDE SEQUENCE [LARGE SCALE GENOMIC DNA]</scope>
    <source>
        <strain evidence="8 9">5GH32-13</strain>
    </source>
</reference>
<comment type="similarity">
    <text evidence="2">Belongs to the SusD family.</text>
</comment>
<protein>
    <submittedName>
        <fullName evidence="8">RagB/SusD family nutrient uptake outer membrane protein</fullName>
    </submittedName>
</protein>
<evidence type="ECO:0000256" key="5">
    <source>
        <dbReference type="ARBA" id="ARBA00023237"/>
    </source>
</evidence>
<feature type="domain" description="RagB/SusD" evidence="6">
    <location>
        <begin position="365"/>
        <end position="514"/>
    </location>
</feature>
<dbReference type="GO" id="GO:0009279">
    <property type="term" value="C:cell outer membrane"/>
    <property type="evidence" value="ECO:0007669"/>
    <property type="project" value="UniProtKB-SubCell"/>
</dbReference>
<organism evidence="8 9">
    <name type="scientific">Paraflavitalea soli</name>
    <dbReference type="NCBI Taxonomy" id="2315862"/>
    <lineage>
        <taxon>Bacteria</taxon>
        <taxon>Pseudomonadati</taxon>
        <taxon>Bacteroidota</taxon>
        <taxon>Chitinophagia</taxon>
        <taxon>Chitinophagales</taxon>
        <taxon>Chitinophagaceae</taxon>
        <taxon>Paraflavitalea</taxon>
    </lineage>
</organism>
<evidence type="ECO:0000256" key="3">
    <source>
        <dbReference type="ARBA" id="ARBA00022729"/>
    </source>
</evidence>
<dbReference type="AlphaFoldDB" id="A0A3B7MQ16"/>
<evidence type="ECO:0000256" key="2">
    <source>
        <dbReference type="ARBA" id="ARBA00006275"/>
    </source>
</evidence>
<dbReference type="Pfam" id="PF14322">
    <property type="entry name" value="SusD-like_3"/>
    <property type="match status" value="1"/>
</dbReference>
<dbReference type="Gene3D" id="1.25.40.390">
    <property type="match status" value="1"/>
</dbReference>
<gene>
    <name evidence="8" type="ORF">D3H65_18770</name>
</gene>
<dbReference type="EMBL" id="CP032157">
    <property type="protein sequence ID" value="AXY75897.1"/>
    <property type="molecule type" value="Genomic_DNA"/>
</dbReference>
<dbReference type="Gene3D" id="1.25.40.900">
    <property type="match status" value="1"/>
</dbReference>
<dbReference type="Gene3D" id="2.20.20.130">
    <property type="match status" value="1"/>
</dbReference>
<comment type="subcellular location">
    <subcellularLocation>
        <location evidence="1">Cell outer membrane</location>
    </subcellularLocation>
</comment>
<evidence type="ECO:0000259" key="7">
    <source>
        <dbReference type="Pfam" id="PF14322"/>
    </source>
</evidence>
<dbReference type="CDD" id="cd08977">
    <property type="entry name" value="SusD"/>
    <property type="match status" value="1"/>
</dbReference>
<sequence length="514" mass="56556">MKNTINKYITCLFSRLEQMPRSSQSLSRHSISGVGIVAHSLLLVLLFSACAKQIEIKPEYQLDGSSPLATITEADNVLTGAYDAFQSGDYYSSAGIGPFSIAPDISSDDLIETHESLGNEQATAEWTYIPTDNTVRTPWLGAYGIISGVNIILRDIDNIASQDPKAARRIKGQALAIRAHVHFDLLRLYGESLDGNSTAKGVPYVTTFDVNAKPGRNTVKESYDKILADLSEAATQLSGELDKPINTATDKSRVDWLVVKAMQARVYLYAGQWQAAADAATAVISRKALSTIDEFPAIWNDESVAEVLWSVSFESVGDGAVYDNVYFARGNRSAYRPAQGLTTLYDQSNDVRYGAYMATVGDLNGTPHSPRLIVVKHLGKGNKTDGVVNWKAYRVAELYLIRAEANFKLTKESNALSDLNTLRENRIDGFTPGAETGTALWNAILTERRKELAFEGTRFFDFKRWNKTAINRCASNTDSPSTICSLASNNKGWAWPIPFNETNVNPNLKQNEGY</sequence>
<keyword evidence="4" id="KW-0472">Membrane</keyword>
<keyword evidence="5" id="KW-0998">Cell outer membrane</keyword>
<dbReference type="InterPro" id="IPR033985">
    <property type="entry name" value="SusD-like_N"/>
</dbReference>
<proteinExistence type="inferred from homology"/>
<dbReference type="Pfam" id="PF07980">
    <property type="entry name" value="SusD_RagB"/>
    <property type="match status" value="1"/>
</dbReference>
<dbReference type="OrthoDB" id="1080118at2"/>
<evidence type="ECO:0000256" key="1">
    <source>
        <dbReference type="ARBA" id="ARBA00004442"/>
    </source>
</evidence>
<evidence type="ECO:0000313" key="9">
    <source>
        <dbReference type="Proteomes" id="UP000263900"/>
    </source>
</evidence>
<keyword evidence="3" id="KW-0732">Signal</keyword>
<dbReference type="RefSeq" id="WP_119051778.1">
    <property type="nucleotide sequence ID" value="NZ_CP032157.1"/>
</dbReference>
<feature type="domain" description="SusD-like N-terminal" evidence="7">
    <location>
        <begin position="116"/>
        <end position="268"/>
    </location>
</feature>
<dbReference type="SUPFAM" id="SSF48452">
    <property type="entry name" value="TPR-like"/>
    <property type="match status" value="1"/>
</dbReference>
<dbReference type="InterPro" id="IPR012944">
    <property type="entry name" value="SusD_RagB_dom"/>
</dbReference>
<dbReference type="KEGG" id="pseg:D3H65_18770"/>
<dbReference type="InterPro" id="IPR011990">
    <property type="entry name" value="TPR-like_helical_dom_sf"/>
</dbReference>
<accession>A0A3B7MQ16</accession>
<name>A0A3B7MQ16_9BACT</name>
<evidence type="ECO:0000313" key="8">
    <source>
        <dbReference type="EMBL" id="AXY75897.1"/>
    </source>
</evidence>